<feature type="transmembrane region" description="Helical" evidence="8">
    <location>
        <begin position="173"/>
        <end position="197"/>
    </location>
</feature>
<evidence type="ECO:0000256" key="8">
    <source>
        <dbReference type="SAM" id="Phobius"/>
    </source>
</evidence>
<evidence type="ECO:0000256" key="5">
    <source>
        <dbReference type="ARBA" id="ARBA00022989"/>
    </source>
</evidence>
<dbReference type="Pfam" id="PF07281">
    <property type="entry name" value="INSIG"/>
    <property type="match status" value="1"/>
</dbReference>
<reference evidence="9 10" key="1">
    <citation type="submission" date="2018-01" db="EMBL/GenBank/DDBJ databases">
        <title>Genome characterization of the sugarcane-associated fungus Trichoderma ghanense CCMA-1212 and their application in lignocelulose bioconversion.</title>
        <authorList>
            <person name="Steindorff A.S."/>
            <person name="Mendes T.D."/>
            <person name="Vilela E.S.D."/>
            <person name="Rodrigues D.S."/>
            <person name="Formighieri E.F."/>
            <person name="Melo I.S."/>
            <person name="Favaro L.C.L."/>
        </authorList>
    </citation>
    <scope>NUCLEOTIDE SEQUENCE [LARGE SCALE GENOMIC DNA]</scope>
    <source>
        <strain evidence="9 10">CCMA-1212</strain>
    </source>
</reference>
<keyword evidence="3 8" id="KW-0812">Transmembrane</keyword>
<feature type="compositionally biased region" description="Polar residues" evidence="7">
    <location>
        <begin position="152"/>
        <end position="165"/>
    </location>
</feature>
<feature type="transmembrane region" description="Helical" evidence="8">
    <location>
        <begin position="385"/>
        <end position="403"/>
    </location>
</feature>
<dbReference type="InterPro" id="IPR025929">
    <property type="entry name" value="INSIG_fam"/>
</dbReference>
<evidence type="ECO:0000313" key="9">
    <source>
        <dbReference type="EMBL" id="TFB00578.1"/>
    </source>
</evidence>
<evidence type="ECO:0000256" key="4">
    <source>
        <dbReference type="ARBA" id="ARBA00022824"/>
    </source>
</evidence>
<sequence length="424" mass="46051">MSDSADGPPLFRPIPRRPFVFDLRSSTPQSITPPKDDDSDGEEQRLADEILLDRFRRDLIKAGFVGSRPSNDSPPDSPSLLTQSNSIADLNSSTLAGIYDCSDQEGVLNGAADDDDDELRSPWGTGAESPVKRRDSLSRGTYELMRDRSRRQSYASTDASRLRQQPPSPASRAAWLASRALVLLVLGAGYGVLVTHLHQEQGRLQLPDAGTGMPRYNGSYTAIWGFALAGVAMGALQPWVDGEWDGLFGRQQDQEPEADSAESLPEEAEKLETDWTLVMRAVGVFAGIAFAVRRLAWTSSTQVSIAMALANVFLWWLIDRTMAALVVSTVVGAAGTLFLLSVSPDVIRAPSTAFITQSHNVSPTEPPSEPATLLGGIASPETVEAGIWILSVLFCTCLCFGNIGRRLARGRTRGRWDRQEACSR</sequence>
<comment type="similarity">
    <text evidence="2">Belongs to the INSIG family.</text>
</comment>
<dbReference type="RefSeq" id="XP_073556779.1">
    <property type="nucleotide sequence ID" value="XM_073704446.1"/>
</dbReference>
<organism evidence="9 10">
    <name type="scientific">Trichoderma ghanense</name>
    <dbReference type="NCBI Taxonomy" id="65468"/>
    <lineage>
        <taxon>Eukaryota</taxon>
        <taxon>Fungi</taxon>
        <taxon>Dikarya</taxon>
        <taxon>Ascomycota</taxon>
        <taxon>Pezizomycotina</taxon>
        <taxon>Sordariomycetes</taxon>
        <taxon>Hypocreomycetidae</taxon>
        <taxon>Hypocreales</taxon>
        <taxon>Hypocreaceae</taxon>
        <taxon>Trichoderma</taxon>
    </lineage>
</organism>
<accession>A0ABY2GX83</accession>
<evidence type="ECO:0000256" key="3">
    <source>
        <dbReference type="ARBA" id="ARBA00022692"/>
    </source>
</evidence>
<feature type="transmembrane region" description="Helical" evidence="8">
    <location>
        <begin position="218"/>
        <end position="240"/>
    </location>
</feature>
<dbReference type="PANTHER" id="PTHR15301:SF3">
    <property type="entry name" value="PROTEIN NSG1-RELATED"/>
    <property type="match status" value="1"/>
</dbReference>
<comment type="subcellular location">
    <subcellularLocation>
        <location evidence="1">Endoplasmic reticulum membrane</location>
        <topology evidence="1">Multi-pass membrane protein</topology>
    </subcellularLocation>
</comment>
<protein>
    <submittedName>
        <fullName evidence="9">Uncharacterized protein</fullName>
    </submittedName>
</protein>
<dbReference type="PANTHER" id="PTHR15301">
    <property type="entry name" value="INSULIN-INDUCED GENE 1"/>
    <property type="match status" value="1"/>
</dbReference>
<dbReference type="Proteomes" id="UP001642720">
    <property type="component" value="Unassembled WGS sequence"/>
</dbReference>
<gene>
    <name evidence="9" type="ORF">CCMA1212_007275</name>
</gene>
<dbReference type="GeneID" id="300578896"/>
<feature type="region of interest" description="Disordered" evidence="7">
    <location>
        <begin position="64"/>
        <end position="84"/>
    </location>
</feature>
<keyword evidence="6 8" id="KW-0472">Membrane</keyword>
<name>A0ABY2GX83_9HYPO</name>
<evidence type="ECO:0000313" key="10">
    <source>
        <dbReference type="Proteomes" id="UP001642720"/>
    </source>
</evidence>
<keyword evidence="5 8" id="KW-1133">Transmembrane helix</keyword>
<dbReference type="EMBL" id="PPTA01000010">
    <property type="protein sequence ID" value="TFB00578.1"/>
    <property type="molecule type" value="Genomic_DNA"/>
</dbReference>
<evidence type="ECO:0000256" key="1">
    <source>
        <dbReference type="ARBA" id="ARBA00004477"/>
    </source>
</evidence>
<comment type="caution">
    <text evidence="9">The sequence shown here is derived from an EMBL/GenBank/DDBJ whole genome shotgun (WGS) entry which is preliminary data.</text>
</comment>
<evidence type="ECO:0000256" key="6">
    <source>
        <dbReference type="ARBA" id="ARBA00023136"/>
    </source>
</evidence>
<feature type="region of interest" description="Disordered" evidence="7">
    <location>
        <begin position="107"/>
        <end position="168"/>
    </location>
</feature>
<feature type="transmembrane region" description="Helical" evidence="8">
    <location>
        <begin position="313"/>
        <end position="340"/>
    </location>
</feature>
<evidence type="ECO:0000256" key="7">
    <source>
        <dbReference type="SAM" id="MobiDB-lite"/>
    </source>
</evidence>
<feature type="region of interest" description="Disordered" evidence="7">
    <location>
        <begin position="24"/>
        <end position="45"/>
    </location>
</feature>
<keyword evidence="4" id="KW-0256">Endoplasmic reticulum</keyword>
<keyword evidence="10" id="KW-1185">Reference proteome</keyword>
<evidence type="ECO:0000256" key="2">
    <source>
        <dbReference type="ARBA" id="ARBA00007475"/>
    </source>
</evidence>
<proteinExistence type="inferred from homology"/>